<evidence type="ECO:0000256" key="1">
    <source>
        <dbReference type="ARBA" id="ARBA00004370"/>
    </source>
</evidence>
<keyword evidence="3 7" id="KW-1133">Transmembrane helix</keyword>
<dbReference type="GO" id="GO:0016020">
    <property type="term" value="C:membrane"/>
    <property type="evidence" value="ECO:0007669"/>
    <property type="project" value="UniProtKB-SubCell"/>
</dbReference>
<protein>
    <recommendedName>
        <fullName evidence="5">Signal peptidase I</fullName>
        <ecNumber evidence="5">3.4.21.89</ecNumber>
    </recommendedName>
</protein>
<feature type="compositionally biased region" description="Basic and acidic residues" evidence="6">
    <location>
        <begin position="200"/>
        <end position="211"/>
    </location>
</feature>
<dbReference type="RefSeq" id="WP_053071500.1">
    <property type="nucleotide sequence ID" value="NZ_BJLQ01000040.1"/>
</dbReference>
<comment type="subcellular location">
    <subcellularLocation>
        <location evidence="1">Membrane</location>
    </subcellularLocation>
</comment>
<sequence>MLDRPELVAPDAPLARRALRALPSVLFYVAVAVIAWFIWPTSLGGCTTLTLVSGHSMEPTYVTGDIVVARCGQPAVGDVIVYAPDEVAGNSRIIHRVVGGTADGWVMQGDNNEFLDPFEPAGDEVLGVARVHIPKVGLVFQTFSNAWVWIAMIALALAMLVWPSKDESDDDLDDDDRDELPSDDGPSDEQRPDTLSPDELSPHELSPHEQSPDEGWDLLGGDRGRAPDRAPELEPSA</sequence>
<feature type="domain" description="Peptidase S26" evidence="8">
    <location>
        <begin position="28"/>
        <end position="100"/>
    </location>
</feature>
<proteinExistence type="predicted"/>
<feature type="region of interest" description="Disordered" evidence="6">
    <location>
        <begin position="165"/>
        <end position="237"/>
    </location>
</feature>
<evidence type="ECO:0000256" key="5">
    <source>
        <dbReference type="NCBIfam" id="TIGR02228"/>
    </source>
</evidence>
<evidence type="ECO:0000313" key="9">
    <source>
        <dbReference type="EMBL" id="GEA85589.1"/>
    </source>
</evidence>
<evidence type="ECO:0000256" key="7">
    <source>
        <dbReference type="SAM" id="Phobius"/>
    </source>
</evidence>
<dbReference type="EC" id="3.4.21.89" evidence="5"/>
<dbReference type="InterPro" id="IPR036286">
    <property type="entry name" value="LexA/Signal_pep-like_sf"/>
</dbReference>
<dbReference type="SUPFAM" id="SSF51306">
    <property type="entry name" value="LexA/Signal peptidase"/>
    <property type="match status" value="1"/>
</dbReference>
<evidence type="ECO:0000256" key="4">
    <source>
        <dbReference type="ARBA" id="ARBA00023136"/>
    </source>
</evidence>
<organism evidence="9 10">
    <name type="scientific">Cellulomonas gelida</name>
    <dbReference type="NCBI Taxonomy" id="1712"/>
    <lineage>
        <taxon>Bacteria</taxon>
        <taxon>Bacillati</taxon>
        <taxon>Actinomycetota</taxon>
        <taxon>Actinomycetes</taxon>
        <taxon>Micrococcales</taxon>
        <taxon>Cellulomonadaceae</taxon>
        <taxon>Cellulomonas</taxon>
    </lineage>
</organism>
<keyword evidence="10" id="KW-1185">Reference proteome</keyword>
<dbReference type="GO" id="GO:0009003">
    <property type="term" value="F:signal peptidase activity"/>
    <property type="evidence" value="ECO:0007669"/>
    <property type="project" value="UniProtKB-EC"/>
</dbReference>
<dbReference type="Pfam" id="PF10502">
    <property type="entry name" value="Peptidase_S26"/>
    <property type="match status" value="1"/>
</dbReference>
<evidence type="ECO:0000256" key="3">
    <source>
        <dbReference type="ARBA" id="ARBA00022989"/>
    </source>
</evidence>
<keyword evidence="2 7" id="KW-0812">Transmembrane</keyword>
<name>A0A4Y3KMF0_9CELL</name>
<evidence type="ECO:0000313" key="10">
    <source>
        <dbReference type="Proteomes" id="UP000320461"/>
    </source>
</evidence>
<dbReference type="Proteomes" id="UP000320461">
    <property type="component" value="Unassembled WGS sequence"/>
</dbReference>
<accession>A0A4Y3KMF0</accession>
<keyword evidence="4 7" id="KW-0472">Membrane</keyword>
<dbReference type="InterPro" id="IPR001733">
    <property type="entry name" value="Peptidase_S26B"/>
</dbReference>
<dbReference type="GO" id="GO:0006465">
    <property type="term" value="P:signal peptide processing"/>
    <property type="evidence" value="ECO:0007669"/>
    <property type="project" value="UniProtKB-UniRule"/>
</dbReference>
<gene>
    <name evidence="9" type="ORF">CGE01nite_28400</name>
</gene>
<reference evidence="9 10" key="1">
    <citation type="submission" date="2019-06" db="EMBL/GenBank/DDBJ databases">
        <title>Whole genome shotgun sequence of Cellulomonas gelida NBRC 3748.</title>
        <authorList>
            <person name="Hosoyama A."/>
            <person name="Uohara A."/>
            <person name="Ohji S."/>
            <person name="Ichikawa N."/>
        </authorList>
    </citation>
    <scope>NUCLEOTIDE SEQUENCE [LARGE SCALE GENOMIC DNA]</scope>
    <source>
        <strain evidence="9 10">NBRC 3748</strain>
    </source>
</reference>
<dbReference type="NCBIfam" id="TIGR02228">
    <property type="entry name" value="sigpep_I_arch"/>
    <property type="match status" value="1"/>
</dbReference>
<evidence type="ECO:0000256" key="6">
    <source>
        <dbReference type="SAM" id="MobiDB-lite"/>
    </source>
</evidence>
<evidence type="ECO:0000259" key="8">
    <source>
        <dbReference type="Pfam" id="PF10502"/>
    </source>
</evidence>
<dbReference type="GO" id="GO:0004252">
    <property type="term" value="F:serine-type endopeptidase activity"/>
    <property type="evidence" value="ECO:0007669"/>
    <property type="project" value="UniProtKB-UniRule"/>
</dbReference>
<dbReference type="AlphaFoldDB" id="A0A4Y3KMF0"/>
<evidence type="ECO:0000256" key="2">
    <source>
        <dbReference type="ARBA" id="ARBA00022692"/>
    </source>
</evidence>
<feature type="compositionally biased region" description="Basic and acidic residues" evidence="6">
    <location>
        <begin position="220"/>
        <end position="237"/>
    </location>
</feature>
<feature type="transmembrane region" description="Helical" evidence="7">
    <location>
        <begin position="146"/>
        <end position="162"/>
    </location>
</feature>
<feature type="compositionally biased region" description="Acidic residues" evidence="6">
    <location>
        <begin position="167"/>
        <end position="187"/>
    </location>
</feature>
<comment type="caution">
    <text evidence="9">The sequence shown here is derived from an EMBL/GenBank/DDBJ whole genome shotgun (WGS) entry which is preliminary data.</text>
</comment>
<feature type="transmembrane region" description="Helical" evidence="7">
    <location>
        <begin position="21"/>
        <end position="39"/>
    </location>
</feature>
<dbReference type="CDD" id="cd06462">
    <property type="entry name" value="Peptidase_S24_S26"/>
    <property type="match status" value="1"/>
</dbReference>
<dbReference type="EMBL" id="BJLQ01000040">
    <property type="protein sequence ID" value="GEA85589.1"/>
    <property type="molecule type" value="Genomic_DNA"/>
</dbReference>
<dbReference type="InterPro" id="IPR019533">
    <property type="entry name" value="Peptidase_S26"/>
</dbReference>